<dbReference type="OrthoDB" id="6761856at2759"/>
<evidence type="ECO:0000313" key="2">
    <source>
        <dbReference type="EMBL" id="CAH0551313.1"/>
    </source>
</evidence>
<accession>A0A9P0AYI8</accession>
<dbReference type="PANTHER" id="PTHR36159:SF1">
    <property type="entry name" value="RETROVIRUS-RELATED POL POLYPROTEIN FROM TRANSPOSON 412-LIKE PROTEIN"/>
    <property type="match status" value="1"/>
</dbReference>
<keyword evidence="3" id="KW-1185">Reference proteome</keyword>
<proteinExistence type="predicted"/>
<evidence type="ECO:0000313" key="3">
    <source>
        <dbReference type="Proteomes" id="UP001154078"/>
    </source>
</evidence>
<gene>
    <name evidence="2" type="ORF">MELIAE_LOCUS3954</name>
</gene>
<dbReference type="InterPro" id="IPR049512">
    <property type="entry name" value="DJR-like_dom"/>
</dbReference>
<dbReference type="Pfam" id="PF21738">
    <property type="entry name" value="DJR-like_dom"/>
    <property type="match status" value="1"/>
</dbReference>
<feature type="domain" description="Double jelly roll-like" evidence="1">
    <location>
        <begin position="74"/>
        <end position="393"/>
    </location>
</feature>
<sequence length="405" mass="47071">MSILNVTDRAFFDYSLVNVEKHSYLPYVSNSFNNNDEIRIPINQSDLFTHPSESFIYIEGKLLKADGTVSNTAKLVNNFFGHLFEEIRLEIGGKVVDRVKNPGTTTTIKGLVSFNKNELDRLKNAGWNINDSDSLYEVHKNSGCFNVCVPLKTLFGFAEDFKKIIINLRQELTLIRSNSDQNAIYNTLNTETNKIVIDKIVWKMPHIVVSDEEKLKLFNLYETGKELEIGFRSWEMYEYPLLQKTQNHNWSVKSATQLEKPRYVIVAFQTDRKNDFYKNNGYFDHCNLKNIKLFLNSEIYPYDNLNLNFDKNQYALLYEMYSNFQQSYFEKENEPLLSPEQFLKIAPIAVIDCSRQNDVLNSGTVDIRLEWETSTDIPDKTSAYCIILHDRIIRYVPLTGIINSL</sequence>
<dbReference type="AlphaFoldDB" id="A0A9P0AYI8"/>
<evidence type="ECO:0000259" key="1">
    <source>
        <dbReference type="Pfam" id="PF21738"/>
    </source>
</evidence>
<name>A0A9P0AYI8_BRAAE</name>
<dbReference type="EMBL" id="OV121133">
    <property type="protein sequence ID" value="CAH0551313.1"/>
    <property type="molecule type" value="Genomic_DNA"/>
</dbReference>
<dbReference type="PANTHER" id="PTHR36159">
    <property type="entry name" value="PROTEIN CBG23766"/>
    <property type="match status" value="1"/>
</dbReference>
<reference evidence="2" key="1">
    <citation type="submission" date="2021-12" db="EMBL/GenBank/DDBJ databases">
        <authorList>
            <person name="King R."/>
        </authorList>
    </citation>
    <scope>NUCLEOTIDE SEQUENCE</scope>
</reference>
<dbReference type="Proteomes" id="UP001154078">
    <property type="component" value="Chromosome 2"/>
</dbReference>
<protein>
    <recommendedName>
        <fullName evidence="1">Double jelly roll-like domain-containing protein</fullName>
    </recommendedName>
</protein>
<organism evidence="2 3">
    <name type="scientific">Brassicogethes aeneus</name>
    <name type="common">Rape pollen beetle</name>
    <name type="synonym">Meligethes aeneus</name>
    <dbReference type="NCBI Taxonomy" id="1431903"/>
    <lineage>
        <taxon>Eukaryota</taxon>
        <taxon>Metazoa</taxon>
        <taxon>Ecdysozoa</taxon>
        <taxon>Arthropoda</taxon>
        <taxon>Hexapoda</taxon>
        <taxon>Insecta</taxon>
        <taxon>Pterygota</taxon>
        <taxon>Neoptera</taxon>
        <taxon>Endopterygota</taxon>
        <taxon>Coleoptera</taxon>
        <taxon>Polyphaga</taxon>
        <taxon>Cucujiformia</taxon>
        <taxon>Nitidulidae</taxon>
        <taxon>Meligethinae</taxon>
        <taxon>Brassicogethes</taxon>
    </lineage>
</organism>